<evidence type="ECO:0000313" key="7">
    <source>
        <dbReference type="Proteomes" id="UP000019522"/>
    </source>
</evidence>
<feature type="coiled-coil region" evidence="4">
    <location>
        <begin position="107"/>
        <end position="148"/>
    </location>
</feature>
<evidence type="ECO:0000256" key="2">
    <source>
        <dbReference type="ARBA" id="ARBA00022676"/>
    </source>
</evidence>
<keyword evidence="4" id="KW-0175">Coiled coil</keyword>
<evidence type="ECO:0000256" key="3">
    <source>
        <dbReference type="ARBA" id="ARBA00022679"/>
    </source>
</evidence>
<keyword evidence="2" id="KW-0328">Glycosyltransferase</keyword>
<reference evidence="7" key="1">
    <citation type="journal article" date="2014" name="Genome Announc.">
        <title>Complete Genome Sequence of the Highly Transformable Pseudomonas stutzeri Strain 28a24.</title>
        <authorList>
            <person name="Smith B.A."/>
            <person name="Dougherty K.M."/>
            <person name="Baltrus D.A."/>
        </authorList>
    </citation>
    <scope>NUCLEOTIDE SEQUENCE [LARGE SCALE GENOMIC DNA]</scope>
    <source>
        <strain evidence="7">28a24</strain>
    </source>
</reference>
<dbReference type="KEGG" id="pstt:CH92_13920"/>
<dbReference type="GO" id="GO:0016757">
    <property type="term" value="F:glycosyltransferase activity"/>
    <property type="evidence" value="ECO:0007669"/>
    <property type="project" value="UniProtKB-KW"/>
</dbReference>
<dbReference type="InterPro" id="IPR050834">
    <property type="entry name" value="Glycosyltransf_2"/>
</dbReference>
<evidence type="ECO:0000313" key="6">
    <source>
        <dbReference type="EMBL" id="AHL76131.1"/>
    </source>
</evidence>
<dbReference type="PANTHER" id="PTHR43685:SF5">
    <property type="entry name" value="GLYCOSYLTRANSFERASE EPSE-RELATED"/>
    <property type="match status" value="1"/>
</dbReference>
<dbReference type="AlphaFoldDB" id="W8RVN2"/>
<dbReference type="PATRIC" id="fig|316.77.peg.2780"/>
<comment type="similarity">
    <text evidence="1">Belongs to the glycosyltransferase 2 family.</text>
</comment>
<dbReference type="InterPro" id="IPR001173">
    <property type="entry name" value="Glyco_trans_2-like"/>
</dbReference>
<dbReference type="Pfam" id="PF00535">
    <property type="entry name" value="Glycos_transf_2"/>
    <property type="match status" value="1"/>
</dbReference>
<dbReference type="InterPro" id="IPR029044">
    <property type="entry name" value="Nucleotide-diphossugar_trans"/>
</dbReference>
<keyword evidence="3 6" id="KW-0808">Transferase</keyword>
<dbReference type="PANTHER" id="PTHR43685">
    <property type="entry name" value="GLYCOSYLTRANSFERASE"/>
    <property type="match status" value="1"/>
</dbReference>
<feature type="domain" description="Glycosyltransferase 2-like" evidence="5">
    <location>
        <begin position="336"/>
        <end position="442"/>
    </location>
</feature>
<dbReference type="Gene3D" id="3.90.550.10">
    <property type="entry name" value="Spore Coat Polysaccharide Biosynthesis Protein SpsA, Chain A"/>
    <property type="match status" value="1"/>
</dbReference>
<dbReference type="RefSeq" id="WP_025242332.1">
    <property type="nucleotide sequence ID" value="NZ_CP007441.1"/>
</dbReference>
<evidence type="ECO:0000259" key="5">
    <source>
        <dbReference type="Pfam" id="PF00535"/>
    </source>
</evidence>
<dbReference type="SUPFAM" id="SSF53756">
    <property type="entry name" value="UDP-Glycosyltransferase/glycogen phosphorylase"/>
    <property type="match status" value="1"/>
</dbReference>
<gene>
    <name evidence="6" type="ORF">CH92_13920</name>
</gene>
<name>W8RVN2_STUST</name>
<organism evidence="6 7">
    <name type="scientific">Stutzerimonas stutzeri</name>
    <name type="common">Pseudomonas stutzeri</name>
    <dbReference type="NCBI Taxonomy" id="316"/>
    <lineage>
        <taxon>Bacteria</taxon>
        <taxon>Pseudomonadati</taxon>
        <taxon>Pseudomonadota</taxon>
        <taxon>Gammaproteobacteria</taxon>
        <taxon>Pseudomonadales</taxon>
        <taxon>Pseudomonadaceae</taxon>
        <taxon>Stutzerimonas</taxon>
    </lineage>
</organism>
<dbReference type="SUPFAM" id="SSF53448">
    <property type="entry name" value="Nucleotide-diphospho-sugar transferases"/>
    <property type="match status" value="1"/>
</dbReference>
<dbReference type="OrthoDB" id="9801954at2"/>
<accession>W8RVN2</accession>
<reference evidence="6 7" key="2">
    <citation type="submission" date="2014-03" db="EMBL/GenBank/DDBJ databases">
        <authorList>
            <person name="Baltrus D."/>
            <person name="Dougherty K."/>
        </authorList>
    </citation>
    <scope>NUCLEOTIDE SEQUENCE</scope>
    <source>
        <strain evidence="6 7">28a24</strain>
    </source>
</reference>
<evidence type="ECO:0000256" key="4">
    <source>
        <dbReference type="SAM" id="Coils"/>
    </source>
</evidence>
<dbReference type="EMBL" id="CP007441">
    <property type="protein sequence ID" value="AHL76131.1"/>
    <property type="molecule type" value="Genomic_DNA"/>
</dbReference>
<proteinExistence type="inferred from homology"/>
<dbReference type="CDD" id="cd00761">
    <property type="entry name" value="Glyco_tranf_GTA_type"/>
    <property type="match status" value="1"/>
</dbReference>
<sequence>MASQDLITQIGELRNSLRKDMGDSVNDIRLNALYQNVEDALRSAQQDQNEELVRSLIDLFCHVRECSLDEAKLRNAGVDDRCKAFGKEACSLKQDRASERLRWSERNQLLEAGNNELTLELERLQGQLEQTARERDALRVELRGLSKEYASVYKSLVYQLGLATYRQTRSITGWIKLPLAIKRVLRRHAASGNHDVIEYQTHPSQRVMWAGSSKTVGSRQAKPTGFFARSGALLKTFRRGKSDSVLWAASKLVDEDGYQAAIRFAEKNADHTQRPAINILRANASMGSEKDWIKYINNYLKSFGVAPVDLAASAESRFLRLKVAAQLASVEGCLVTVIMPSFNAEATLKHAAESILQQTWRNVELIIVDDCSSDSTLALAGEIAKRDSRVKVLHNPINVGPYVSKNLALRISSGRYITGHDADDWAHPERLARHMKAIYSDPEAPKASLSGMIRVNEFGAVTRFSKLSPNTQDGVLSSAFISCMFEARFLKEVLGSWEEVKFAGDSELIRRAEAILGGQIPRYNFLGMICLDQEGSLTNDPEHGHSPVTGVSQSRLAFRKEFSARNAKATIEELFLPFPQSQRILDIPTAVRVPAESVAEVMKYHDDHYGTRKLICDVCIVTDLRFPGGNASSTLDEVKFFTSKGMAVRLIHCPSLVSQGKEISARYDQWTGLIDYFHAVTSVDAHYLIVRHPTVVCSAGFEQLLPRLKAGSAIVVINNSVSRISGRAVYSFQTLSERVRSLNAGVVKVFPLSPAIRKELKGALSEDLLADTDWSPSFDASQFAFSPRQSFSKPFLIGRHGRDGHEKWIESKQEMSLAYPEDGAFNIRVLGGADNAYKVVGYKPSNWEVFSFGEIPPEKYLAGIDVFVYFPHTQLNEAFGRTIIEAIFVGVPCILPERFSEVFSEMAFYCPPESVRFLVARLAESPGHRLLFLSAVRDIAVNKYETSVLAKRLVEVGRDSASTLSLNSVLLQYKRWVETGEGEGFE</sequence>
<dbReference type="Gene3D" id="3.40.50.2000">
    <property type="entry name" value="Glycogen Phosphorylase B"/>
    <property type="match status" value="1"/>
</dbReference>
<evidence type="ECO:0000256" key="1">
    <source>
        <dbReference type="ARBA" id="ARBA00006739"/>
    </source>
</evidence>
<protein>
    <submittedName>
        <fullName evidence="6">Glycosyl transferase</fullName>
    </submittedName>
</protein>
<dbReference type="Proteomes" id="UP000019522">
    <property type="component" value="Chromosome"/>
</dbReference>